<keyword evidence="8" id="KW-1185">Reference proteome</keyword>
<evidence type="ECO:0000256" key="2">
    <source>
        <dbReference type="ARBA" id="ARBA00022692"/>
    </source>
</evidence>
<protein>
    <submittedName>
        <fullName evidence="7">Outer membrane protein assembly factor BamA</fullName>
    </submittedName>
</protein>
<organism evidence="7 8">
    <name type="scientific">Arcicella rosea</name>
    <dbReference type="NCBI Taxonomy" id="502909"/>
    <lineage>
        <taxon>Bacteria</taxon>
        <taxon>Pseudomonadati</taxon>
        <taxon>Bacteroidota</taxon>
        <taxon>Cytophagia</taxon>
        <taxon>Cytophagales</taxon>
        <taxon>Flectobacillaceae</taxon>
        <taxon>Arcicella</taxon>
    </lineage>
</organism>
<dbReference type="GO" id="GO:0019867">
    <property type="term" value="C:outer membrane"/>
    <property type="evidence" value="ECO:0007669"/>
    <property type="project" value="InterPro"/>
</dbReference>
<dbReference type="InterPro" id="IPR039910">
    <property type="entry name" value="D15-like"/>
</dbReference>
<dbReference type="Proteomes" id="UP000524404">
    <property type="component" value="Unassembled WGS sequence"/>
</dbReference>
<sequence>MNNRNFTYSSAFRKSLSLQKILSLLLLCTALFISGCSVTKKLPAGESLYVGASIKIQADSAVNKKEIATVKTQLEAFVKPKPNSAILGFPYKVWFYYLFGEPKSESGFKSFFRKRFGEPPVLASRSVIGANAKQIGLLLNNQGYFRSTASGVLTEKNRKTTADYTINLHERYIVDTIKFSTKDTSVFGKAFVASQTRSLIKKGTPYQFDMISAERERIDNLLKRRGFYYFRPDFIIIKADSSLATHKVNLTFEVKPSTSQVAKKLYFIRDVHVLADYGESAVNDSIKDLESNYKGIKIFDRTGSFRPKIFADAIGFRRGGKYGSAIQDVSLSRLINLNGNFKFVKNTFELVPRSDSALLDVFYFLTPLKAKSVVADLNATTKSNNYTGSNISISWLNKNTFKGAELLKITANAGLEFQVGGASSTVGALNTTRFSIESNLSLPRFTIPFVTINPTRNQALPKTNINIGYEQLKRGGLYDLTSLRTSLTYAWKQNASIEHSVTPLLVNLVKASNFSEDFALEYFRNPILYEEILDNKIIMSTAYTFSYMPQNRANSRHNFSFTGGVEVAGNLASLLAKLGSNDDASVSTLFGVTYPQYARFDADFRYGYRLTQNLRLANRFLVGYGLPYGNSFFLPTVKQYVAGGNNSIRAFPARTIGPGSYLRTGSLLEQTIGGQSGDIKLEFNTELRAKFNQYIHGAIFVDAGNVWMQKDADIYGADAVFTKDFYKQVAIGTGIGLRFDFSYLILRFDLATPVRKPYLQENERWVLKDFNLGNPEWRKENLVLNIAIGYPF</sequence>
<evidence type="ECO:0000313" key="8">
    <source>
        <dbReference type="Proteomes" id="UP000524404"/>
    </source>
</evidence>
<evidence type="ECO:0000256" key="4">
    <source>
        <dbReference type="ARBA" id="ARBA00023136"/>
    </source>
</evidence>
<comment type="caution">
    <text evidence="7">The sequence shown here is derived from an EMBL/GenBank/DDBJ whole genome shotgun (WGS) entry which is preliminary data.</text>
</comment>
<dbReference type="RefSeq" id="WP_184130175.1">
    <property type="nucleotide sequence ID" value="NZ_JACHKT010000003.1"/>
</dbReference>
<dbReference type="Pfam" id="PF01103">
    <property type="entry name" value="Omp85"/>
    <property type="match status" value="1"/>
</dbReference>
<evidence type="ECO:0000256" key="5">
    <source>
        <dbReference type="ARBA" id="ARBA00023237"/>
    </source>
</evidence>
<dbReference type="Gene3D" id="2.40.160.50">
    <property type="entry name" value="membrane protein fhac: a member of the omp85/tpsb transporter family"/>
    <property type="match status" value="1"/>
</dbReference>
<accession>A0A841ERD8</accession>
<dbReference type="PANTHER" id="PTHR12815:SF47">
    <property type="entry name" value="TRANSLOCATION AND ASSEMBLY MODULE SUBUNIT TAMA"/>
    <property type="match status" value="1"/>
</dbReference>
<comment type="subcellular location">
    <subcellularLocation>
        <location evidence="1">Membrane</location>
    </subcellularLocation>
</comment>
<evidence type="ECO:0000256" key="1">
    <source>
        <dbReference type="ARBA" id="ARBA00004370"/>
    </source>
</evidence>
<evidence type="ECO:0000313" key="7">
    <source>
        <dbReference type="EMBL" id="MBB6002001.1"/>
    </source>
</evidence>
<name>A0A841ERD8_9BACT</name>
<proteinExistence type="predicted"/>
<reference evidence="7 8" key="1">
    <citation type="submission" date="2020-08" db="EMBL/GenBank/DDBJ databases">
        <title>Functional genomics of gut bacteria from endangered species of beetles.</title>
        <authorList>
            <person name="Carlos-Shanley C."/>
        </authorList>
    </citation>
    <scope>NUCLEOTIDE SEQUENCE [LARGE SCALE GENOMIC DNA]</scope>
    <source>
        <strain evidence="7 8">S00070</strain>
    </source>
</reference>
<dbReference type="InterPro" id="IPR000184">
    <property type="entry name" value="Bac_surfAg_D15"/>
</dbReference>
<gene>
    <name evidence="7" type="ORF">HNP25_000650</name>
</gene>
<keyword evidence="2" id="KW-0812">Transmembrane</keyword>
<keyword evidence="5" id="KW-0998">Cell outer membrane</keyword>
<dbReference type="AlphaFoldDB" id="A0A841ERD8"/>
<evidence type="ECO:0000256" key="3">
    <source>
        <dbReference type="ARBA" id="ARBA00022729"/>
    </source>
</evidence>
<evidence type="ECO:0000259" key="6">
    <source>
        <dbReference type="Pfam" id="PF01103"/>
    </source>
</evidence>
<feature type="domain" description="Bacterial surface antigen (D15)" evidence="6">
    <location>
        <begin position="537"/>
        <end position="765"/>
    </location>
</feature>
<dbReference type="PANTHER" id="PTHR12815">
    <property type="entry name" value="SORTING AND ASSEMBLY MACHINERY SAMM50 PROTEIN FAMILY MEMBER"/>
    <property type="match status" value="1"/>
</dbReference>
<keyword evidence="4" id="KW-0472">Membrane</keyword>
<dbReference type="EMBL" id="JACHKT010000003">
    <property type="protein sequence ID" value="MBB6002001.1"/>
    <property type="molecule type" value="Genomic_DNA"/>
</dbReference>
<keyword evidence="3" id="KW-0732">Signal</keyword>